<dbReference type="AlphaFoldDB" id="A0A545URM3"/>
<sequence length="281" mass="32672">MAFLWYAATLLAALTAAHRLFRLHGVHSLFTNCVARTDTRHQTRFENLRRFFIPDGSRGSKLPNLVTFEFQKDAVIVEVPAGSFWSYPRVCHHTQEMCGQFYILSGWWYLDGFLSGVPGEAPPERLHSWRSFHNSHAPATTTAQIRVSGSEKARQLDHLIASAVQDAEVYFKLCSTPLWLRLVYAAARAVSPAAADLLARRVLWVQIRAMFFRHDTWEYRGRCTVFRWWYAFLNAPDWVIKFEEWSEYYASKQFLRLNYWLGHVCLGMEAEYEQYTIGTSI</sequence>
<keyword evidence="3" id="KW-1185">Reference proteome</keyword>
<keyword evidence="1" id="KW-0732">Signal</keyword>
<evidence type="ECO:0000256" key="1">
    <source>
        <dbReference type="SAM" id="SignalP"/>
    </source>
</evidence>
<feature type="chain" id="PRO_5022242548" evidence="1">
    <location>
        <begin position="18"/>
        <end position="281"/>
    </location>
</feature>
<name>A0A545URM3_9HYPO</name>
<gene>
    <name evidence="2" type="ORF">IF1G_09189</name>
</gene>
<dbReference type="Proteomes" id="UP000315783">
    <property type="component" value="Unassembled WGS sequence"/>
</dbReference>
<evidence type="ECO:0000313" key="3">
    <source>
        <dbReference type="Proteomes" id="UP000315783"/>
    </source>
</evidence>
<dbReference type="EMBL" id="SPUK01000016">
    <property type="protein sequence ID" value="TQV92117.1"/>
    <property type="molecule type" value="Genomic_DNA"/>
</dbReference>
<reference evidence="2 3" key="1">
    <citation type="journal article" date="2019" name="Appl. Microbiol. Biotechnol.">
        <title>Genome sequence of Isaria javanica and comparative genome analysis insights into family S53 peptidase evolution in fungal entomopathogens.</title>
        <authorList>
            <person name="Lin R."/>
            <person name="Zhang X."/>
            <person name="Xin B."/>
            <person name="Zou M."/>
            <person name="Gao Y."/>
            <person name="Qin F."/>
            <person name="Hu Q."/>
            <person name="Xie B."/>
            <person name="Cheng X."/>
        </authorList>
    </citation>
    <scope>NUCLEOTIDE SEQUENCE [LARGE SCALE GENOMIC DNA]</scope>
    <source>
        <strain evidence="2 3">IJ1G</strain>
    </source>
</reference>
<feature type="signal peptide" evidence="1">
    <location>
        <begin position="1"/>
        <end position="17"/>
    </location>
</feature>
<comment type="caution">
    <text evidence="2">The sequence shown here is derived from an EMBL/GenBank/DDBJ whole genome shotgun (WGS) entry which is preliminary data.</text>
</comment>
<protein>
    <submittedName>
        <fullName evidence="2">LysM domain-containing protein</fullName>
    </submittedName>
</protein>
<organism evidence="2 3">
    <name type="scientific">Cordyceps javanica</name>
    <dbReference type="NCBI Taxonomy" id="43265"/>
    <lineage>
        <taxon>Eukaryota</taxon>
        <taxon>Fungi</taxon>
        <taxon>Dikarya</taxon>
        <taxon>Ascomycota</taxon>
        <taxon>Pezizomycotina</taxon>
        <taxon>Sordariomycetes</taxon>
        <taxon>Hypocreomycetidae</taxon>
        <taxon>Hypocreales</taxon>
        <taxon>Cordycipitaceae</taxon>
        <taxon>Cordyceps</taxon>
    </lineage>
</organism>
<accession>A0A545URM3</accession>
<evidence type="ECO:0000313" key="2">
    <source>
        <dbReference type="EMBL" id="TQV92117.1"/>
    </source>
</evidence>
<proteinExistence type="predicted"/>